<protein>
    <submittedName>
        <fullName evidence="3">Apple domain-containing protein</fullName>
    </submittedName>
</protein>
<dbReference type="Pfam" id="PF00024">
    <property type="entry name" value="PAN_1"/>
    <property type="match status" value="1"/>
</dbReference>
<dbReference type="SUPFAM" id="SSF57414">
    <property type="entry name" value="Hairpin loop containing domain-like"/>
    <property type="match status" value="1"/>
</dbReference>
<dbReference type="WBParaSite" id="PDA_v2.g31556.t1">
    <property type="protein sequence ID" value="PDA_v2.g31556.t1"/>
    <property type="gene ID" value="PDA_v2.g31556"/>
</dbReference>
<evidence type="ECO:0000259" key="1">
    <source>
        <dbReference type="PROSITE" id="PS50948"/>
    </source>
</evidence>
<feature type="domain" description="Apple" evidence="1">
    <location>
        <begin position="1"/>
        <end position="70"/>
    </location>
</feature>
<dbReference type="Proteomes" id="UP000887578">
    <property type="component" value="Unplaced"/>
</dbReference>
<sequence length="78" mass="9023">MSPSNIKSAEGCIEECAKSKDRYDQICKSILWYKESKECVLNDKTKNDTDAIFVEDPEVSKNIDYYEKFCEIKTDGKI</sequence>
<keyword evidence="2" id="KW-1185">Reference proteome</keyword>
<evidence type="ECO:0000313" key="2">
    <source>
        <dbReference type="Proteomes" id="UP000887578"/>
    </source>
</evidence>
<dbReference type="Gene3D" id="3.50.4.10">
    <property type="entry name" value="Hepatocyte Growth Factor"/>
    <property type="match status" value="1"/>
</dbReference>
<proteinExistence type="predicted"/>
<evidence type="ECO:0000313" key="3">
    <source>
        <dbReference type="WBParaSite" id="PDA_v2.g31556.t1"/>
    </source>
</evidence>
<name>A0A914QHZ7_9BILA</name>
<accession>A0A914QHZ7</accession>
<dbReference type="InterPro" id="IPR003609">
    <property type="entry name" value="Pan_app"/>
</dbReference>
<reference evidence="3" key="1">
    <citation type="submission" date="2022-11" db="UniProtKB">
        <authorList>
            <consortium name="WormBaseParasite"/>
        </authorList>
    </citation>
    <scope>IDENTIFICATION</scope>
</reference>
<dbReference type="AlphaFoldDB" id="A0A914QHZ7"/>
<dbReference type="PROSITE" id="PS50948">
    <property type="entry name" value="PAN"/>
    <property type="match status" value="1"/>
</dbReference>
<organism evidence="2 3">
    <name type="scientific">Panagrolaimus davidi</name>
    <dbReference type="NCBI Taxonomy" id="227884"/>
    <lineage>
        <taxon>Eukaryota</taxon>
        <taxon>Metazoa</taxon>
        <taxon>Ecdysozoa</taxon>
        <taxon>Nematoda</taxon>
        <taxon>Chromadorea</taxon>
        <taxon>Rhabditida</taxon>
        <taxon>Tylenchina</taxon>
        <taxon>Panagrolaimomorpha</taxon>
        <taxon>Panagrolaimoidea</taxon>
        <taxon>Panagrolaimidae</taxon>
        <taxon>Panagrolaimus</taxon>
    </lineage>
</organism>